<keyword evidence="2" id="KW-1185">Reference proteome</keyword>
<evidence type="ECO:0000313" key="1">
    <source>
        <dbReference type="EMBL" id="KAI4355446.1"/>
    </source>
</evidence>
<proteinExistence type="predicted"/>
<accession>A0ACB9Q3Z2</accession>
<gene>
    <name evidence="1" type="ORF">L6164_004221</name>
</gene>
<evidence type="ECO:0000313" key="2">
    <source>
        <dbReference type="Proteomes" id="UP000828941"/>
    </source>
</evidence>
<name>A0ACB9Q3Z2_BAUVA</name>
<reference evidence="1 2" key="1">
    <citation type="journal article" date="2022" name="DNA Res.">
        <title>Chromosomal-level genome assembly of the orchid tree Bauhinia variegata (Leguminosae; Cercidoideae) supports the allotetraploid origin hypothesis of Bauhinia.</title>
        <authorList>
            <person name="Zhong Y."/>
            <person name="Chen Y."/>
            <person name="Zheng D."/>
            <person name="Pang J."/>
            <person name="Liu Y."/>
            <person name="Luo S."/>
            <person name="Meng S."/>
            <person name="Qian L."/>
            <person name="Wei D."/>
            <person name="Dai S."/>
            <person name="Zhou R."/>
        </authorList>
    </citation>
    <scope>NUCLEOTIDE SEQUENCE [LARGE SCALE GENOMIC DNA]</scope>
    <source>
        <strain evidence="1">BV-YZ2020</strain>
    </source>
</reference>
<sequence>MSSQYQESGDATDNRFLTKALRGGCAARGSLSKGDAAFVCVQSLDRVPKTRFIFEVVKGEHGRVDGETILST</sequence>
<dbReference type="Proteomes" id="UP000828941">
    <property type="component" value="Chromosome 2"/>
</dbReference>
<protein>
    <submittedName>
        <fullName evidence="1">Uncharacterized protein</fullName>
    </submittedName>
</protein>
<organism evidence="1 2">
    <name type="scientific">Bauhinia variegata</name>
    <name type="common">Purple orchid tree</name>
    <name type="synonym">Phanera variegata</name>
    <dbReference type="NCBI Taxonomy" id="167791"/>
    <lineage>
        <taxon>Eukaryota</taxon>
        <taxon>Viridiplantae</taxon>
        <taxon>Streptophyta</taxon>
        <taxon>Embryophyta</taxon>
        <taxon>Tracheophyta</taxon>
        <taxon>Spermatophyta</taxon>
        <taxon>Magnoliopsida</taxon>
        <taxon>eudicotyledons</taxon>
        <taxon>Gunneridae</taxon>
        <taxon>Pentapetalae</taxon>
        <taxon>rosids</taxon>
        <taxon>fabids</taxon>
        <taxon>Fabales</taxon>
        <taxon>Fabaceae</taxon>
        <taxon>Cercidoideae</taxon>
        <taxon>Cercideae</taxon>
        <taxon>Bauhiniinae</taxon>
        <taxon>Bauhinia</taxon>
    </lineage>
</organism>
<dbReference type="EMBL" id="CM039427">
    <property type="protein sequence ID" value="KAI4355446.1"/>
    <property type="molecule type" value="Genomic_DNA"/>
</dbReference>
<comment type="caution">
    <text evidence="1">The sequence shown here is derived from an EMBL/GenBank/DDBJ whole genome shotgun (WGS) entry which is preliminary data.</text>
</comment>